<dbReference type="NCBIfam" id="NF006681">
    <property type="entry name" value="PRK09229.1-2"/>
    <property type="match status" value="1"/>
</dbReference>
<dbReference type="PANTHER" id="PTHR43794:SF11">
    <property type="entry name" value="AMIDOHYDROLASE-RELATED DOMAIN-CONTAINING PROTEIN"/>
    <property type="match status" value="1"/>
</dbReference>
<dbReference type="InterPro" id="IPR032466">
    <property type="entry name" value="Metal_Hydrolase"/>
</dbReference>
<feature type="domain" description="Amidohydrolase-related" evidence="2">
    <location>
        <begin position="51"/>
        <end position="422"/>
    </location>
</feature>
<dbReference type="SUPFAM" id="SSF51556">
    <property type="entry name" value="Metallo-dependent hydrolases"/>
    <property type="match status" value="1"/>
</dbReference>
<dbReference type="Gene3D" id="3.20.20.140">
    <property type="entry name" value="Metal-dependent hydrolases"/>
    <property type="match status" value="1"/>
</dbReference>
<dbReference type="PANTHER" id="PTHR43794">
    <property type="entry name" value="AMINOHYDROLASE SSNA-RELATED"/>
    <property type="match status" value="1"/>
</dbReference>
<dbReference type="SUPFAM" id="SSF51338">
    <property type="entry name" value="Composite domain of metallo-dependent hydrolases"/>
    <property type="match status" value="1"/>
</dbReference>
<dbReference type="NCBIfam" id="TIGR02022">
    <property type="entry name" value="hutF"/>
    <property type="match status" value="1"/>
</dbReference>
<dbReference type="GO" id="GO:0016810">
    <property type="term" value="F:hydrolase activity, acting on carbon-nitrogen (but not peptide) bonds"/>
    <property type="evidence" value="ECO:0007669"/>
    <property type="project" value="InterPro"/>
</dbReference>
<proteinExistence type="predicted"/>
<dbReference type="AlphaFoldDB" id="A0A239D5P6"/>
<dbReference type="Gene3D" id="2.30.40.10">
    <property type="entry name" value="Urease, subunit C, domain 1"/>
    <property type="match status" value="1"/>
</dbReference>
<dbReference type="Pfam" id="PF01979">
    <property type="entry name" value="Amidohydro_1"/>
    <property type="match status" value="1"/>
</dbReference>
<organism evidence="3 4">
    <name type="scientific">Geodermatophilus saharensis</name>
    <dbReference type="NCBI Taxonomy" id="1137994"/>
    <lineage>
        <taxon>Bacteria</taxon>
        <taxon>Bacillati</taxon>
        <taxon>Actinomycetota</taxon>
        <taxon>Actinomycetes</taxon>
        <taxon>Geodermatophilales</taxon>
        <taxon>Geodermatophilaceae</taxon>
        <taxon>Geodermatophilus</taxon>
    </lineage>
</organism>
<evidence type="ECO:0000256" key="1">
    <source>
        <dbReference type="ARBA" id="ARBA00022801"/>
    </source>
</evidence>
<sequence>MTVLFAPHAHLPGGLRTGVLLEITGGRFTSVRHGVPPAEVPAGAHRLPGVAVPGFADAHSHAFHRALRGRTSAGGGTFWTWREAAYDVAGRIDPDGYLELARAAYAEMALAGVSTVGEFHYLHHAPGGARYTDPNAMAEALRQAAADAGVRLTLLDTAYLAGGLSGAGHEELAGAQLRFGDGDVHRWAERVSALRGSAGFRVGAAVHSVRAVPAADLPVVVAAARGGLGGADRSPLHVHVSEQPAENEACRAFYGRTPTRLLADAGAWDAAATAVHATHLTEADVALLGGAGATACLCPTTERDLADGIGPARALLDAGAALSLGSDQHAVADLLEEARAMEAHERLVTLERGRFTPGQLLAALTAHASLGWEDAGRIEPGARADLVVLRTDTVGTAGALPDQVLLTASRADVDTVYVDGVPVVEGGRHRLGDVGALLGAAVRRVWAR</sequence>
<keyword evidence="4" id="KW-1185">Reference proteome</keyword>
<dbReference type="Proteomes" id="UP000198386">
    <property type="component" value="Unassembled WGS sequence"/>
</dbReference>
<dbReference type="InterPro" id="IPR050287">
    <property type="entry name" value="MTA/SAH_deaminase"/>
</dbReference>
<evidence type="ECO:0000313" key="4">
    <source>
        <dbReference type="Proteomes" id="UP000198386"/>
    </source>
</evidence>
<evidence type="ECO:0000259" key="2">
    <source>
        <dbReference type="Pfam" id="PF01979"/>
    </source>
</evidence>
<accession>A0A239D5P6</accession>
<dbReference type="OrthoDB" id="3204583at2"/>
<dbReference type="InterPro" id="IPR010252">
    <property type="entry name" value="HutF"/>
</dbReference>
<name>A0A239D5P6_9ACTN</name>
<dbReference type="InterPro" id="IPR006680">
    <property type="entry name" value="Amidohydro-rel"/>
</dbReference>
<dbReference type="EMBL" id="FZOH01000003">
    <property type="protein sequence ID" value="SNS26913.1"/>
    <property type="molecule type" value="Genomic_DNA"/>
</dbReference>
<dbReference type="InterPro" id="IPR011059">
    <property type="entry name" value="Metal-dep_hydrolase_composite"/>
</dbReference>
<evidence type="ECO:0000313" key="3">
    <source>
        <dbReference type="EMBL" id="SNS26913.1"/>
    </source>
</evidence>
<reference evidence="4" key="1">
    <citation type="submission" date="2017-06" db="EMBL/GenBank/DDBJ databases">
        <authorList>
            <person name="Varghese N."/>
            <person name="Submissions S."/>
        </authorList>
    </citation>
    <scope>NUCLEOTIDE SEQUENCE [LARGE SCALE GENOMIC DNA]</scope>
    <source>
        <strain evidence="4">DSM 45423</strain>
    </source>
</reference>
<protein>
    <submittedName>
        <fullName evidence="3">Formiminoglutamate deiminase</fullName>
    </submittedName>
</protein>
<gene>
    <name evidence="3" type="ORF">SAMN04488107_1976</name>
</gene>
<dbReference type="RefSeq" id="WP_089403700.1">
    <property type="nucleotide sequence ID" value="NZ_FZOH01000003.1"/>
</dbReference>
<keyword evidence="1" id="KW-0378">Hydrolase</keyword>